<accession>A0A938YQ69</accession>
<keyword evidence="2" id="KW-0472">Membrane</keyword>
<protein>
    <submittedName>
        <fullName evidence="3">Uncharacterized protein</fullName>
    </submittedName>
</protein>
<evidence type="ECO:0000256" key="2">
    <source>
        <dbReference type="SAM" id="Phobius"/>
    </source>
</evidence>
<feature type="transmembrane region" description="Helical" evidence="2">
    <location>
        <begin position="96"/>
        <end position="112"/>
    </location>
</feature>
<dbReference type="Proteomes" id="UP000663801">
    <property type="component" value="Unassembled WGS sequence"/>
</dbReference>
<keyword evidence="4" id="KW-1185">Reference proteome</keyword>
<evidence type="ECO:0000313" key="3">
    <source>
        <dbReference type="EMBL" id="MBM9476950.1"/>
    </source>
</evidence>
<proteinExistence type="predicted"/>
<sequence>MTGPTAAGAQPVGSPAAPTPVELDAAAADGCPLPGGPAGGRTQTADLDGVDTGDRAVPAPAHRPGPGDWLVVAGLALLAAWVAVVAVFFLPLHIGSVPLPVSALLPVALLAWAPRAAYRLTGRIAAAGLIVVAWFAVSVYLVLVRNELYLNYPVTVFLGQWRVMLLLGLGALTAAATLGLLWGDHLRSGLAARADPARPDPARPDPARPDPPA</sequence>
<feature type="transmembrane region" description="Helical" evidence="2">
    <location>
        <begin position="124"/>
        <end position="143"/>
    </location>
</feature>
<feature type="transmembrane region" description="Helical" evidence="2">
    <location>
        <begin position="163"/>
        <end position="183"/>
    </location>
</feature>
<feature type="compositionally biased region" description="Basic and acidic residues" evidence="1">
    <location>
        <begin position="195"/>
        <end position="213"/>
    </location>
</feature>
<dbReference type="EMBL" id="JAERWL010000009">
    <property type="protein sequence ID" value="MBM9476950.1"/>
    <property type="molecule type" value="Genomic_DNA"/>
</dbReference>
<feature type="region of interest" description="Disordered" evidence="1">
    <location>
        <begin position="1"/>
        <end position="61"/>
    </location>
</feature>
<feature type="transmembrane region" description="Helical" evidence="2">
    <location>
        <begin position="69"/>
        <end position="90"/>
    </location>
</feature>
<keyword evidence="2" id="KW-1133">Transmembrane helix</keyword>
<feature type="region of interest" description="Disordered" evidence="1">
    <location>
        <begin position="192"/>
        <end position="213"/>
    </location>
</feature>
<name>A0A938YQ69_9ACTN</name>
<comment type="caution">
    <text evidence="3">The sequence shown here is derived from an EMBL/GenBank/DDBJ whole genome shotgun (WGS) entry which is preliminary data.</text>
</comment>
<dbReference type="RefSeq" id="WP_205257064.1">
    <property type="nucleotide sequence ID" value="NZ_BAAAPV010000001.1"/>
</dbReference>
<organism evidence="3 4">
    <name type="scientific">Nakamurella flavida</name>
    <dbReference type="NCBI Taxonomy" id="363630"/>
    <lineage>
        <taxon>Bacteria</taxon>
        <taxon>Bacillati</taxon>
        <taxon>Actinomycetota</taxon>
        <taxon>Actinomycetes</taxon>
        <taxon>Nakamurellales</taxon>
        <taxon>Nakamurellaceae</taxon>
        <taxon>Nakamurella</taxon>
    </lineage>
</organism>
<keyword evidence="2" id="KW-0812">Transmembrane</keyword>
<reference evidence="3" key="1">
    <citation type="submission" date="2021-01" db="EMBL/GenBank/DDBJ databases">
        <title>KCTC 19127 draft genome.</title>
        <authorList>
            <person name="An D."/>
        </authorList>
    </citation>
    <scope>NUCLEOTIDE SEQUENCE</scope>
    <source>
        <strain evidence="3">KCTC 19127</strain>
    </source>
</reference>
<evidence type="ECO:0000256" key="1">
    <source>
        <dbReference type="SAM" id="MobiDB-lite"/>
    </source>
</evidence>
<gene>
    <name evidence="3" type="ORF">JL107_10875</name>
</gene>
<dbReference type="AlphaFoldDB" id="A0A938YQ69"/>
<evidence type="ECO:0000313" key="4">
    <source>
        <dbReference type="Proteomes" id="UP000663801"/>
    </source>
</evidence>